<feature type="region of interest" description="Disordered" evidence="5">
    <location>
        <begin position="1432"/>
        <end position="1453"/>
    </location>
</feature>
<proteinExistence type="predicted"/>
<comment type="caution">
    <text evidence="7">The sequence shown here is derived from an EMBL/GenBank/DDBJ whole genome shotgun (WGS) entry which is preliminary data.</text>
</comment>
<dbReference type="Proteomes" id="UP001301350">
    <property type="component" value="Unassembled WGS sequence"/>
</dbReference>
<keyword evidence="3 4" id="KW-0067">ATP-binding</keyword>
<feature type="region of interest" description="Disordered" evidence="5">
    <location>
        <begin position="372"/>
        <end position="434"/>
    </location>
</feature>
<dbReference type="PANTHER" id="PTHR48012">
    <property type="entry name" value="STERILE20-LIKE KINASE, ISOFORM B-RELATED"/>
    <property type="match status" value="1"/>
</dbReference>
<evidence type="ECO:0000256" key="2">
    <source>
        <dbReference type="ARBA" id="ARBA00022741"/>
    </source>
</evidence>
<feature type="region of interest" description="Disordered" evidence="5">
    <location>
        <begin position="563"/>
        <end position="636"/>
    </location>
</feature>
<dbReference type="PROSITE" id="PS50011">
    <property type="entry name" value="PROTEIN_KINASE_DOM"/>
    <property type="match status" value="1"/>
</dbReference>
<feature type="compositionally biased region" description="Basic residues" evidence="5">
    <location>
        <begin position="669"/>
        <end position="679"/>
    </location>
</feature>
<keyword evidence="8" id="KW-1185">Reference proteome</keyword>
<feature type="region of interest" description="Disordered" evidence="5">
    <location>
        <begin position="1215"/>
        <end position="1238"/>
    </location>
</feature>
<dbReference type="GO" id="GO:0005737">
    <property type="term" value="C:cytoplasm"/>
    <property type="evidence" value="ECO:0007669"/>
    <property type="project" value="TreeGrafter"/>
</dbReference>
<protein>
    <recommendedName>
        <fullName evidence="1">non-specific serine/threonine protein kinase</fullName>
        <ecNumber evidence="1">2.7.11.1</ecNumber>
    </recommendedName>
</protein>
<name>A0AAV9IU82_CYACA</name>
<dbReference type="GO" id="GO:0005524">
    <property type="term" value="F:ATP binding"/>
    <property type="evidence" value="ECO:0007669"/>
    <property type="project" value="UniProtKB-UniRule"/>
</dbReference>
<evidence type="ECO:0000313" key="8">
    <source>
        <dbReference type="Proteomes" id="UP001301350"/>
    </source>
</evidence>
<feature type="compositionally biased region" description="Low complexity" evidence="5">
    <location>
        <begin position="388"/>
        <end position="425"/>
    </location>
</feature>
<dbReference type="PROSITE" id="PS00108">
    <property type="entry name" value="PROTEIN_KINASE_ST"/>
    <property type="match status" value="1"/>
</dbReference>
<feature type="compositionally biased region" description="Basic and acidic residues" evidence="5">
    <location>
        <begin position="658"/>
        <end position="668"/>
    </location>
</feature>
<evidence type="ECO:0000256" key="1">
    <source>
        <dbReference type="ARBA" id="ARBA00012513"/>
    </source>
</evidence>
<dbReference type="PROSITE" id="PS00107">
    <property type="entry name" value="PROTEIN_KINASE_ATP"/>
    <property type="match status" value="1"/>
</dbReference>
<evidence type="ECO:0000256" key="4">
    <source>
        <dbReference type="PROSITE-ProRule" id="PRU10141"/>
    </source>
</evidence>
<feature type="compositionally biased region" description="Acidic residues" evidence="5">
    <location>
        <begin position="564"/>
        <end position="573"/>
    </location>
</feature>
<feature type="compositionally biased region" description="Low complexity" evidence="5">
    <location>
        <begin position="1223"/>
        <end position="1237"/>
    </location>
</feature>
<accession>A0AAV9IU82</accession>
<dbReference type="InterPro" id="IPR017441">
    <property type="entry name" value="Protein_kinase_ATP_BS"/>
</dbReference>
<dbReference type="Gene3D" id="1.10.510.10">
    <property type="entry name" value="Transferase(Phosphotransferase) domain 1"/>
    <property type="match status" value="1"/>
</dbReference>
<feature type="region of interest" description="Disordered" evidence="5">
    <location>
        <begin position="1119"/>
        <end position="1164"/>
    </location>
</feature>
<dbReference type="InterPro" id="IPR016024">
    <property type="entry name" value="ARM-type_fold"/>
</dbReference>
<dbReference type="Pfam" id="PF00069">
    <property type="entry name" value="Pkinase"/>
    <property type="match status" value="1"/>
</dbReference>
<evidence type="ECO:0000313" key="7">
    <source>
        <dbReference type="EMBL" id="KAK4535809.1"/>
    </source>
</evidence>
<feature type="domain" description="Protein kinase" evidence="6">
    <location>
        <begin position="95"/>
        <end position="362"/>
    </location>
</feature>
<feature type="region of interest" description="Disordered" evidence="5">
    <location>
        <begin position="446"/>
        <end position="514"/>
    </location>
</feature>
<dbReference type="SUPFAM" id="SSF48371">
    <property type="entry name" value="ARM repeat"/>
    <property type="match status" value="1"/>
</dbReference>
<dbReference type="InterPro" id="IPR050629">
    <property type="entry name" value="STE20/SPS1-PAK"/>
</dbReference>
<evidence type="ECO:0000256" key="5">
    <source>
        <dbReference type="SAM" id="MobiDB-lite"/>
    </source>
</evidence>
<dbReference type="InterPro" id="IPR011989">
    <property type="entry name" value="ARM-like"/>
</dbReference>
<feature type="region of interest" description="Disordered" evidence="5">
    <location>
        <begin position="833"/>
        <end position="856"/>
    </location>
</feature>
<reference evidence="7 8" key="1">
    <citation type="submission" date="2022-07" db="EMBL/GenBank/DDBJ databases">
        <title>Genome-wide signatures of adaptation to extreme environments.</title>
        <authorList>
            <person name="Cho C.H."/>
            <person name="Yoon H.S."/>
        </authorList>
    </citation>
    <scope>NUCLEOTIDE SEQUENCE [LARGE SCALE GENOMIC DNA]</scope>
    <source>
        <strain evidence="7 8">DBV 063 E5</strain>
    </source>
</reference>
<feature type="binding site" evidence="4">
    <location>
        <position position="124"/>
    </location>
    <ligand>
        <name>ATP</name>
        <dbReference type="ChEBI" id="CHEBI:30616"/>
    </ligand>
</feature>
<feature type="compositionally biased region" description="Basic residues" evidence="5">
    <location>
        <begin position="592"/>
        <end position="605"/>
    </location>
</feature>
<feature type="compositionally biased region" description="Low complexity" evidence="5">
    <location>
        <begin position="466"/>
        <end position="504"/>
    </location>
</feature>
<evidence type="ECO:0000256" key="3">
    <source>
        <dbReference type="ARBA" id="ARBA00022840"/>
    </source>
</evidence>
<dbReference type="SMART" id="SM00220">
    <property type="entry name" value="S_TKc"/>
    <property type="match status" value="1"/>
</dbReference>
<dbReference type="PANTHER" id="PTHR48012:SF26">
    <property type="entry name" value="SERINE_THREONINE-PROTEIN KINASE DDB_G0283821-RELATED"/>
    <property type="match status" value="1"/>
</dbReference>
<dbReference type="InterPro" id="IPR008271">
    <property type="entry name" value="Ser/Thr_kinase_AS"/>
</dbReference>
<dbReference type="InterPro" id="IPR000719">
    <property type="entry name" value="Prot_kinase_dom"/>
</dbReference>
<dbReference type="SUPFAM" id="SSF56112">
    <property type="entry name" value="Protein kinase-like (PK-like)"/>
    <property type="match status" value="1"/>
</dbReference>
<feature type="compositionally biased region" description="Acidic residues" evidence="5">
    <location>
        <begin position="446"/>
        <end position="456"/>
    </location>
</feature>
<feature type="compositionally biased region" description="Basic and acidic residues" evidence="5">
    <location>
        <begin position="844"/>
        <end position="856"/>
    </location>
</feature>
<dbReference type="EC" id="2.7.11.1" evidence="1"/>
<feature type="region of interest" description="Disordered" evidence="5">
    <location>
        <begin position="1"/>
        <end position="77"/>
    </location>
</feature>
<dbReference type="EMBL" id="JANCYW010000006">
    <property type="protein sequence ID" value="KAK4535809.1"/>
    <property type="molecule type" value="Genomic_DNA"/>
</dbReference>
<gene>
    <name evidence="7" type="ORF">CDCA_CDCA06G1834</name>
</gene>
<feature type="region of interest" description="Disordered" evidence="5">
    <location>
        <begin position="658"/>
        <end position="686"/>
    </location>
</feature>
<feature type="compositionally biased region" description="Low complexity" evidence="5">
    <location>
        <begin position="615"/>
        <end position="634"/>
    </location>
</feature>
<dbReference type="CDD" id="cd06627">
    <property type="entry name" value="STKc_Cdc7_like"/>
    <property type="match status" value="1"/>
</dbReference>
<dbReference type="Gene3D" id="1.25.10.10">
    <property type="entry name" value="Leucine-rich Repeat Variant"/>
    <property type="match status" value="2"/>
</dbReference>
<dbReference type="InterPro" id="IPR011009">
    <property type="entry name" value="Kinase-like_dom_sf"/>
</dbReference>
<keyword evidence="2 4" id="KW-0547">Nucleotide-binding</keyword>
<organism evidence="7 8">
    <name type="scientific">Cyanidium caldarium</name>
    <name type="common">Red alga</name>
    <dbReference type="NCBI Taxonomy" id="2771"/>
    <lineage>
        <taxon>Eukaryota</taxon>
        <taxon>Rhodophyta</taxon>
        <taxon>Bangiophyceae</taxon>
        <taxon>Cyanidiales</taxon>
        <taxon>Cyanidiaceae</taxon>
        <taxon>Cyanidium</taxon>
    </lineage>
</organism>
<sequence length="1480" mass="160600">MFPRRPGDAGAGAADVRRRESARSGTAGRRVGSPRDASPRTPLRPTGGIAVAAPAPFTGSTPPGSAGHNTAHPVHRPKHNTEVKTLCDPQGNVLYYLGEQLGRGAYGAVYKAIEISTGYFVAVKQIPTQHMGVREQEAVTNEIELLSKLNHFNIVKYSTVLRNEGCISIVTEFMESGSLAATLRRFGPLPEPLIAWYIIQSLKGLAYLHEQGVIHRDIKGANILLNKRAFVKLADFGVATKLMGVGADGLWGASAGNREVDQSVPTVVGTPYWMAPEIIEMSGFSTASDIWSIGCTVIELFTGYPPYYELAPMSALFRIVSDEHPPLPPNVSDGMADFLLKCFQKNAEKRPTAEELLKHPWLVKRTSELKRAETRFPGDGSDSDGTERVPAPRMQAQRPRRSPQQPVGNARRGAATTAASETRAAPEWLDADDLDHVPAVEDLDEALDMEDSEAEIEERGGAGTEPSPSSAATVRSATAAPKPASGERAAAAARRLQAAAAEQRQNGARLPPVMDRDALCQFADTTETYDDLGIEDEETLLGLSERLAAWQGLDTSPIRLYFQDSEESSDDETEAARTPSPDRGGTPEPRGRRSSQARHHRRRTPIPRSQCRGGASTATAAVSDTDDSASSVSSLEEIDGTTAGELLVARSRAERGLIHRRYGNETRRSPRHRSKRPQSARRMPPDRYERLVWDEIRRKTSALVRADLTDEDSRRRALEAAASIIELFQEVPHQRHNLLVQHQLIAIVEVLEASGVNDEALVEQLLSFLNQAASASGGNVEENRQFRDHLYVSGIIPLLVEFSSRKYRFGVRMQTAYLLANMLVLVNPARPEAEATARPPASPGDRRSGDDALRRRPSLEPCDVKMVEMFVAARGLRALVNLLEEDYLRYHEMISIALDGMWQVMNTERQRHKHDCCRIMARDGVFDRIANALHWCIHMVDRRKQAAATEAAAETPAAAATRSNRDSASTYANCRPQLTAKQMAHIDAFAARLVDLWLTFPPADSVVEKHMSRESVLRPIVRMMPALTDEKDQLHLLGSLRDLSGHQESHHALKAAGAISALVEMLGDNDMISGRVMITLFNLCRLRGPVETRARQEEAVSAQNGKLVRFLKRCIAASRDAAHERRPSRGGGSSSSSSSGGGGDGGERLPVIETGVGGAPRSAGADNPLRGFAVEILCSLDCSSAVIRQVLWSHQMIDWYVGVLLASVVAPNGGNRRSGGVESAAASSSSSSSDMASVRGPMLVPTQQKALLEALVTWMRSSDAERRRVESRLVPPTPITAAAAAAATVTTTDAQSYHLAVLAELPFHSNAPHALPGDASGVRYYVGDSAEYILGPYREMMEESGAMRAALGSYRGGAFCRNLAHLAAQTGKADVRREALAILSWVMRRMDPQVLPLLQQMVASEKSIVVRPEVQALLQRFGYDAGGEGEKEAAAAAAPKPVSLRNASSGSTTPVTTVLSALQLDASKEARPPSFSSSSS</sequence>
<feature type="compositionally biased region" description="Gly residues" evidence="5">
    <location>
        <begin position="1129"/>
        <end position="1144"/>
    </location>
</feature>
<dbReference type="GO" id="GO:0004674">
    <property type="term" value="F:protein serine/threonine kinase activity"/>
    <property type="evidence" value="ECO:0007669"/>
    <property type="project" value="UniProtKB-EC"/>
</dbReference>
<evidence type="ECO:0000259" key="6">
    <source>
        <dbReference type="PROSITE" id="PS50011"/>
    </source>
</evidence>